<organism evidence="2 3">
    <name type="scientific">Saprolegnia parasitica (strain CBS 223.65)</name>
    <dbReference type="NCBI Taxonomy" id="695850"/>
    <lineage>
        <taxon>Eukaryota</taxon>
        <taxon>Sar</taxon>
        <taxon>Stramenopiles</taxon>
        <taxon>Oomycota</taxon>
        <taxon>Saprolegniomycetes</taxon>
        <taxon>Saprolegniales</taxon>
        <taxon>Saprolegniaceae</taxon>
        <taxon>Saprolegnia</taxon>
    </lineage>
</organism>
<dbReference type="AlphaFoldDB" id="A0A067BZS9"/>
<dbReference type="VEuPathDB" id="FungiDB:SPRG_11312"/>
<dbReference type="OrthoDB" id="10505357at2759"/>
<proteinExistence type="predicted"/>
<dbReference type="RefSeq" id="XP_012206884.1">
    <property type="nucleotide sequence ID" value="XM_012351494.1"/>
</dbReference>
<reference evidence="2 3" key="1">
    <citation type="journal article" date="2013" name="PLoS Genet.">
        <title>Distinctive expansion of potential virulence genes in the genome of the oomycete fish pathogen Saprolegnia parasitica.</title>
        <authorList>
            <person name="Jiang R.H."/>
            <person name="de Bruijn I."/>
            <person name="Haas B.J."/>
            <person name="Belmonte R."/>
            <person name="Lobach L."/>
            <person name="Christie J."/>
            <person name="van den Ackerveken G."/>
            <person name="Bottin A."/>
            <person name="Bulone V."/>
            <person name="Diaz-Moreno S.M."/>
            <person name="Dumas B."/>
            <person name="Fan L."/>
            <person name="Gaulin E."/>
            <person name="Govers F."/>
            <person name="Grenville-Briggs L.J."/>
            <person name="Horner N.R."/>
            <person name="Levin J.Z."/>
            <person name="Mammella M."/>
            <person name="Meijer H.J."/>
            <person name="Morris P."/>
            <person name="Nusbaum C."/>
            <person name="Oome S."/>
            <person name="Phillips A.J."/>
            <person name="van Rooyen D."/>
            <person name="Rzeszutek E."/>
            <person name="Saraiva M."/>
            <person name="Secombes C.J."/>
            <person name="Seidl M.F."/>
            <person name="Snel B."/>
            <person name="Stassen J.H."/>
            <person name="Sykes S."/>
            <person name="Tripathy S."/>
            <person name="van den Berg H."/>
            <person name="Vega-Arreguin J.C."/>
            <person name="Wawra S."/>
            <person name="Young S.K."/>
            <person name="Zeng Q."/>
            <person name="Dieguez-Uribeondo J."/>
            <person name="Russ C."/>
            <person name="Tyler B.M."/>
            <person name="van West P."/>
        </authorList>
    </citation>
    <scope>NUCLEOTIDE SEQUENCE [LARGE SCALE GENOMIC DNA]</scope>
    <source>
        <strain evidence="2 3">CBS 223.65</strain>
    </source>
</reference>
<gene>
    <name evidence="2" type="ORF">SPRG_11312</name>
</gene>
<evidence type="ECO:0000313" key="2">
    <source>
        <dbReference type="EMBL" id="KDO22360.1"/>
    </source>
</evidence>
<sequence>MDRIDSSSDAKPSAWFPAPDLTSNFLDDEEAFDKAMRHNMKFTMADALEIYGELQSPDFREALGPLADLRREIDVDFPFQIPGPPVDESEGITLGAPSQQE</sequence>
<dbReference type="GeneID" id="24133357"/>
<evidence type="ECO:0000313" key="3">
    <source>
        <dbReference type="Proteomes" id="UP000030745"/>
    </source>
</evidence>
<evidence type="ECO:0000256" key="1">
    <source>
        <dbReference type="SAM" id="MobiDB-lite"/>
    </source>
</evidence>
<keyword evidence="3" id="KW-1185">Reference proteome</keyword>
<dbReference type="KEGG" id="spar:SPRG_11312"/>
<feature type="region of interest" description="Disordered" evidence="1">
    <location>
        <begin position="81"/>
        <end position="101"/>
    </location>
</feature>
<accession>A0A067BZS9</accession>
<dbReference type="Proteomes" id="UP000030745">
    <property type="component" value="Unassembled WGS sequence"/>
</dbReference>
<name>A0A067BZS9_SAPPC</name>
<protein>
    <submittedName>
        <fullName evidence="2">Uncharacterized protein</fullName>
    </submittedName>
</protein>
<dbReference type="EMBL" id="KK583269">
    <property type="protein sequence ID" value="KDO22360.1"/>
    <property type="molecule type" value="Genomic_DNA"/>
</dbReference>